<dbReference type="CDD" id="cd00037">
    <property type="entry name" value="CLECT"/>
    <property type="match status" value="1"/>
</dbReference>
<proteinExistence type="predicted"/>
<dbReference type="CDD" id="cd00033">
    <property type="entry name" value="CCP"/>
    <property type="match status" value="3"/>
</dbReference>
<dbReference type="EnsemblMetazoa" id="SMAR010073-RA">
    <property type="protein sequence ID" value="SMAR010073-PA"/>
    <property type="gene ID" value="SMAR010073"/>
</dbReference>
<dbReference type="SUPFAM" id="SSF57535">
    <property type="entry name" value="Complement control module/SCR domain"/>
    <property type="match status" value="3"/>
</dbReference>
<dbReference type="SUPFAM" id="SSF56436">
    <property type="entry name" value="C-type lectin-like"/>
    <property type="match status" value="1"/>
</dbReference>
<feature type="domain" description="C-type lectin" evidence="6">
    <location>
        <begin position="315"/>
        <end position="443"/>
    </location>
</feature>
<dbReference type="Gene3D" id="2.10.70.10">
    <property type="entry name" value="Complement Module, domain 1"/>
    <property type="match status" value="3"/>
</dbReference>
<evidence type="ECO:0000256" key="3">
    <source>
        <dbReference type="ARBA" id="ARBA00023157"/>
    </source>
</evidence>
<dbReference type="InterPro" id="IPR016187">
    <property type="entry name" value="CTDL_fold"/>
</dbReference>
<dbReference type="Pfam" id="PF00059">
    <property type="entry name" value="Lectin_C"/>
    <property type="match status" value="1"/>
</dbReference>
<dbReference type="EMBL" id="JH431958">
    <property type="status" value="NOT_ANNOTATED_CDS"/>
    <property type="molecule type" value="Genomic_DNA"/>
</dbReference>
<protein>
    <recommendedName>
        <fullName evidence="10">Sushi domain-containing protein</fullName>
    </recommendedName>
</protein>
<evidence type="ECO:0000259" key="7">
    <source>
        <dbReference type="PROSITE" id="PS50923"/>
    </source>
</evidence>
<dbReference type="PANTHER" id="PTHR45656:SF4">
    <property type="entry name" value="PROTEIN CBR-CLEC-78"/>
    <property type="match status" value="1"/>
</dbReference>
<dbReference type="PROSITE" id="PS50923">
    <property type="entry name" value="SUSHI"/>
    <property type="match status" value="3"/>
</dbReference>
<dbReference type="Gene3D" id="3.10.100.10">
    <property type="entry name" value="Mannose-Binding Protein A, subunit A"/>
    <property type="match status" value="1"/>
</dbReference>
<dbReference type="SUPFAM" id="SSF49785">
    <property type="entry name" value="Galactose-binding domain-like"/>
    <property type="match status" value="1"/>
</dbReference>
<dbReference type="AlphaFoldDB" id="T1J8N7"/>
<dbReference type="HOGENOM" id="CLU_522091_0_0_1"/>
<evidence type="ECO:0000256" key="2">
    <source>
        <dbReference type="ARBA" id="ARBA00022737"/>
    </source>
</evidence>
<dbReference type="PROSITE" id="PS00615">
    <property type="entry name" value="C_TYPE_LECTIN_1"/>
    <property type="match status" value="1"/>
</dbReference>
<dbReference type="OMA" id="EITCQPN"/>
<reference evidence="8" key="2">
    <citation type="submission" date="2015-02" db="UniProtKB">
        <authorList>
            <consortium name="EnsemblMetazoa"/>
        </authorList>
    </citation>
    <scope>IDENTIFICATION</scope>
</reference>
<dbReference type="SMART" id="SM00032">
    <property type="entry name" value="CCP"/>
    <property type="match status" value="3"/>
</dbReference>
<evidence type="ECO:0000313" key="9">
    <source>
        <dbReference type="Proteomes" id="UP000014500"/>
    </source>
</evidence>
<dbReference type="PROSITE" id="PS50041">
    <property type="entry name" value="C_TYPE_LECTIN_2"/>
    <property type="match status" value="1"/>
</dbReference>
<keyword evidence="9" id="KW-1185">Reference proteome</keyword>
<dbReference type="STRING" id="126957.T1J8N7"/>
<feature type="domain" description="Sushi" evidence="7">
    <location>
        <begin position="82"/>
        <end position="141"/>
    </location>
</feature>
<evidence type="ECO:0000259" key="6">
    <source>
        <dbReference type="PROSITE" id="PS50041"/>
    </source>
</evidence>
<feature type="signal peptide" evidence="5">
    <location>
        <begin position="1"/>
        <end position="18"/>
    </location>
</feature>
<dbReference type="InterPro" id="IPR035976">
    <property type="entry name" value="Sushi/SCR/CCP_sf"/>
</dbReference>
<dbReference type="InterPro" id="IPR016186">
    <property type="entry name" value="C-type_lectin-like/link_sf"/>
</dbReference>
<reference evidence="9" key="1">
    <citation type="submission" date="2011-05" db="EMBL/GenBank/DDBJ databases">
        <authorList>
            <person name="Richards S.R."/>
            <person name="Qu J."/>
            <person name="Jiang H."/>
            <person name="Jhangiani S.N."/>
            <person name="Agravi P."/>
            <person name="Goodspeed R."/>
            <person name="Gross S."/>
            <person name="Mandapat C."/>
            <person name="Jackson L."/>
            <person name="Mathew T."/>
            <person name="Pu L."/>
            <person name="Thornton R."/>
            <person name="Saada N."/>
            <person name="Wilczek-Boney K.B."/>
            <person name="Lee S."/>
            <person name="Kovar C."/>
            <person name="Wu Y."/>
            <person name="Scherer S.E."/>
            <person name="Worley K.C."/>
            <person name="Muzny D.M."/>
            <person name="Gibbs R."/>
        </authorList>
    </citation>
    <scope>NUCLEOTIDE SEQUENCE</scope>
    <source>
        <strain evidence="9">Brora</strain>
    </source>
</reference>
<organism evidence="8 9">
    <name type="scientific">Strigamia maritima</name>
    <name type="common">European centipede</name>
    <name type="synonym">Geophilus maritimus</name>
    <dbReference type="NCBI Taxonomy" id="126957"/>
    <lineage>
        <taxon>Eukaryota</taxon>
        <taxon>Metazoa</taxon>
        <taxon>Ecdysozoa</taxon>
        <taxon>Arthropoda</taxon>
        <taxon>Myriapoda</taxon>
        <taxon>Chilopoda</taxon>
        <taxon>Pleurostigmophora</taxon>
        <taxon>Geophilomorpha</taxon>
        <taxon>Linotaeniidae</taxon>
        <taxon>Strigamia</taxon>
    </lineage>
</organism>
<feature type="disulfide bond" evidence="4">
    <location>
        <begin position="449"/>
        <end position="492"/>
    </location>
</feature>
<dbReference type="PhylomeDB" id="T1J8N7"/>
<dbReference type="InterPro" id="IPR018378">
    <property type="entry name" value="C-type_lectin_CS"/>
</dbReference>
<sequence length="522" mass="57885">MNCIFCLVITTLSGLSYGLVCRDPSKPSHSTYSFNGSATPGTVVQYFCLDGYKLIGKMTQRCNEDGTWLPYPPPTCVPDSELTCGFPGHGPHTKVDLIGFTFLTGSIATYTCDEGYFLIGPVQRSCQVDGKWSSTVPFCAVNVSKHRIVTAVSQFIDVHENLSQKGSGILDYNNNTRCSIAEQTDKFTSYWKIDLLELQNVDVITLIFVDQTDVDIILHVGKENSNKTTLPLNTFTISKWSGRVKTRGILTSYEFSSKRSLKFQYLTVEAMPTPNHSTLQLCELLVLSKSASSSGQCYSELLGSSYIFDISTVILKNICYSFAHSLALSWTAADAKCKELTKGGLVADVDITVQRVLSNILNDASIKQPIQSHFWIGGKTTVTKGNKNVHWIWKNGAELEKFYWGKLQPDMSATELACLSLSRELDWQWDDKTCESSFVFVCQHNILRCGTPDVPENTLIEDYARLYTDIGATVTYICPPGNSLQGDLQRHCLDTGHWSGSAPSCLPDESNDDCDIVIKYST</sequence>
<evidence type="ECO:0000256" key="1">
    <source>
        <dbReference type="ARBA" id="ARBA00022729"/>
    </source>
</evidence>
<dbReference type="InterPro" id="IPR000436">
    <property type="entry name" value="Sushi_SCR_CCP_dom"/>
</dbReference>
<dbReference type="InterPro" id="IPR051277">
    <property type="entry name" value="SEZ6_CSMD_C4BPB_Regulators"/>
</dbReference>
<feature type="chain" id="PRO_5004590298" description="Sushi domain-containing protein" evidence="5">
    <location>
        <begin position="19"/>
        <end position="522"/>
    </location>
</feature>
<dbReference type="Pfam" id="PF00084">
    <property type="entry name" value="Sushi"/>
    <property type="match status" value="3"/>
</dbReference>
<evidence type="ECO:0000256" key="4">
    <source>
        <dbReference type="PROSITE-ProRule" id="PRU00302"/>
    </source>
</evidence>
<evidence type="ECO:0000256" key="5">
    <source>
        <dbReference type="SAM" id="SignalP"/>
    </source>
</evidence>
<name>T1J8N7_STRMM</name>
<dbReference type="PANTHER" id="PTHR45656">
    <property type="entry name" value="PROTEIN CBR-CLEC-78"/>
    <property type="match status" value="1"/>
</dbReference>
<dbReference type="Proteomes" id="UP000014500">
    <property type="component" value="Unassembled WGS sequence"/>
</dbReference>
<keyword evidence="3 4" id="KW-1015">Disulfide bond</keyword>
<dbReference type="InterPro" id="IPR001304">
    <property type="entry name" value="C-type_lectin-like"/>
</dbReference>
<dbReference type="Gene3D" id="2.60.120.260">
    <property type="entry name" value="Galactose-binding domain-like"/>
    <property type="match status" value="1"/>
</dbReference>
<keyword evidence="4" id="KW-0768">Sushi</keyword>
<evidence type="ECO:0000313" key="8">
    <source>
        <dbReference type="EnsemblMetazoa" id="SMAR010073-PA"/>
    </source>
</evidence>
<dbReference type="SMART" id="SM00034">
    <property type="entry name" value="CLECT"/>
    <property type="match status" value="1"/>
</dbReference>
<comment type="caution">
    <text evidence="4">Lacks conserved residue(s) required for the propagation of feature annotation.</text>
</comment>
<feature type="disulfide bond" evidence="4">
    <location>
        <begin position="112"/>
        <end position="139"/>
    </location>
</feature>
<evidence type="ECO:0008006" key="10">
    <source>
        <dbReference type="Google" id="ProtNLM"/>
    </source>
</evidence>
<dbReference type="eggNOG" id="KOG4297">
    <property type="taxonomic scope" value="Eukaryota"/>
</dbReference>
<keyword evidence="1 5" id="KW-0732">Signal</keyword>
<keyword evidence="2" id="KW-0677">Repeat</keyword>
<feature type="domain" description="Sushi" evidence="7">
    <location>
        <begin position="447"/>
        <end position="507"/>
    </location>
</feature>
<feature type="domain" description="Sushi" evidence="7">
    <location>
        <begin position="19"/>
        <end position="78"/>
    </location>
</feature>
<accession>T1J8N7</accession>
<dbReference type="InterPro" id="IPR008979">
    <property type="entry name" value="Galactose-bd-like_sf"/>
</dbReference>
<feature type="disulfide bond" evidence="4">
    <location>
        <begin position="478"/>
        <end position="505"/>
    </location>
</feature>